<feature type="transmembrane region" description="Helical" evidence="6">
    <location>
        <begin position="289"/>
        <end position="313"/>
    </location>
</feature>
<dbReference type="Gene3D" id="1.20.120.350">
    <property type="entry name" value="Voltage-gated potassium channels. Chain C"/>
    <property type="match status" value="1"/>
</dbReference>
<name>A0A7S2IKW7_9DINO</name>
<organism evidence="8">
    <name type="scientific">Zooxanthella nutricula</name>
    <dbReference type="NCBI Taxonomy" id="1333877"/>
    <lineage>
        <taxon>Eukaryota</taxon>
        <taxon>Sar</taxon>
        <taxon>Alveolata</taxon>
        <taxon>Dinophyceae</taxon>
        <taxon>Peridiniales</taxon>
        <taxon>Peridiniales incertae sedis</taxon>
        <taxon>Zooxanthella</taxon>
    </lineage>
</organism>
<evidence type="ECO:0000256" key="1">
    <source>
        <dbReference type="ARBA" id="ARBA00004141"/>
    </source>
</evidence>
<feature type="transmembrane region" description="Helical" evidence="6">
    <location>
        <begin position="190"/>
        <end position="211"/>
    </location>
</feature>
<keyword evidence="2 6" id="KW-0812">Transmembrane</keyword>
<sequence length="495" mass="55399">MDPAPWLTRPRQAVSSQDFNRADMSHHAFPLRATKANLRPEDPSDPSDLGARPLLVSGADPASSDSDSHHTGAGVCHGAGVWRWADVESQHFQFAVGVLVMANMVVQGCETYYGEGHFSYIEFFFTVMFTVEIAFRLMHHGCPGYCRHSENWFDMFLIGGSWLCLLLWLCREESLTHVNGVLPMLRTFRVMRVLRLFTLFHDLNILLAAFGEALRTIAWVGLMAVAINYMCAVFLTSWVKTVNWGDDGGNIAEWFGTLGYSMRTLFFVMTLAQYDDIVLVMEKHVNHGVLYAIVIIYIVVTAFGMVSLITGIISEKLVSAQMTDLFEKQQQLVHDQQVFAAEAGRALKKLDDDGDGFISVSDVKNADVRHLQSVLVDLQCIADLQMTNAEFATFVDHVTDLIGVEEPRKGNVVEIDSLAEALGHVRGYAQALKLWEYHEAFDRFRERAERRLEDLAGGQDELRRKQDEIMNSQSRMGKQLEILLSASGHGAVAGG</sequence>
<feature type="domain" description="EF-hand" evidence="7">
    <location>
        <begin position="338"/>
        <end position="373"/>
    </location>
</feature>
<feature type="transmembrane region" description="Helical" evidence="6">
    <location>
        <begin position="251"/>
        <end position="269"/>
    </location>
</feature>
<dbReference type="InterPro" id="IPR002048">
    <property type="entry name" value="EF_hand_dom"/>
</dbReference>
<dbReference type="EMBL" id="HBGW01015180">
    <property type="protein sequence ID" value="CAD9521820.1"/>
    <property type="molecule type" value="Transcribed_RNA"/>
</dbReference>
<dbReference type="InterPro" id="IPR018247">
    <property type="entry name" value="EF_Hand_1_Ca_BS"/>
</dbReference>
<feature type="transmembrane region" description="Helical" evidence="6">
    <location>
        <begin position="217"/>
        <end position="239"/>
    </location>
</feature>
<keyword evidence="3 6" id="KW-1133">Transmembrane helix</keyword>
<dbReference type="AlphaFoldDB" id="A0A7S2IKW7"/>
<dbReference type="PROSITE" id="PS00018">
    <property type="entry name" value="EF_HAND_1"/>
    <property type="match status" value="1"/>
</dbReference>
<evidence type="ECO:0000256" key="6">
    <source>
        <dbReference type="SAM" id="Phobius"/>
    </source>
</evidence>
<dbReference type="SUPFAM" id="SSF81324">
    <property type="entry name" value="Voltage-gated potassium channels"/>
    <property type="match status" value="1"/>
</dbReference>
<evidence type="ECO:0000259" key="7">
    <source>
        <dbReference type="PROSITE" id="PS50222"/>
    </source>
</evidence>
<dbReference type="GO" id="GO:0005509">
    <property type="term" value="F:calcium ion binding"/>
    <property type="evidence" value="ECO:0007669"/>
    <property type="project" value="InterPro"/>
</dbReference>
<accession>A0A7S2IKW7</accession>
<protein>
    <recommendedName>
        <fullName evidence="7">EF-hand domain-containing protein</fullName>
    </recommendedName>
</protein>
<feature type="transmembrane region" description="Helical" evidence="6">
    <location>
        <begin position="120"/>
        <end position="139"/>
    </location>
</feature>
<dbReference type="Pfam" id="PF00520">
    <property type="entry name" value="Ion_trans"/>
    <property type="match status" value="1"/>
</dbReference>
<dbReference type="GO" id="GO:0001518">
    <property type="term" value="C:voltage-gated sodium channel complex"/>
    <property type="evidence" value="ECO:0007669"/>
    <property type="project" value="TreeGrafter"/>
</dbReference>
<evidence type="ECO:0000313" key="8">
    <source>
        <dbReference type="EMBL" id="CAD9521820.1"/>
    </source>
</evidence>
<evidence type="ECO:0000256" key="4">
    <source>
        <dbReference type="ARBA" id="ARBA00023136"/>
    </source>
</evidence>
<evidence type="ECO:0000256" key="3">
    <source>
        <dbReference type="ARBA" id="ARBA00022989"/>
    </source>
</evidence>
<reference evidence="8" key="1">
    <citation type="submission" date="2021-01" db="EMBL/GenBank/DDBJ databases">
        <authorList>
            <person name="Corre E."/>
            <person name="Pelletier E."/>
            <person name="Niang G."/>
            <person name="Scheremetjew M."/>
            <person name="Finn R."/>
            <person name="Kale V."/>
            <person name="Holt S."/>
            <person name="Cochrane G."/>
            <person name="Meng A."/>
            <person name="Brown T."/>
            <person name="Cohen L."/>
        </authorList>
    </citation>
    <scope>NUCLEOTIDE SEQUENCE</scope>
    <source>
        <strain evidence="8">RCC3387</strain>
    </source>
</reference>
<gene>
    <name evidence="8" type="ORF">BRAN1462_LOCUS9650</name>
</gene>
<dbReference type="PANTHER" id="PTHR10037">
    <property type="entry name" value="VOLTAGE-GATED CATION CHANNEL CALCIUM AND SODIUM"/>
    <property type="match status" value="1"/>
</dbReference>
<dbReference type="Gene3D" id="1.10.287.70">
    <property type="match status" value="1"/>
</dbReference>
<dbReference type="GO" id="GO:0086010">
    <property type="term" value="P:membrane depolarization during action potential"/>
    <property type="evidence" value="ECO:0007669"/>
    <property type="project" value="TreeGrafter"/>
</dbReference>
<dbReference type="InterPro" id="IPR005821">
    <property type="entry name" value="Ion_trans_dom"/>
</dbReference>
<feature type="transmembrane region" description="Helical" evidence="6">
    <location>
        <begin position="151"/>
        <end position="169"/>
    </location>
</feature>
<comment type="subcellular location">
    <subcellularLocation>
        <location evidence="1">Membrane</location>
        <topology evidence="1">Multi-pass membrane protein</topology>
    </subcellularLocation>
</comment>
<feature type="region of interest" description="Disordered" evidence="5">
    <location>
        <begin position="1"/>
        <end position="71"/>
    </location>
</feature>
<dbReference type="PANTHER" id="PTHR10037:SF230">
    <property type="entry name" value="CA[2+]-CHANNEL PROTEIN ALPHA[[1]] SUBUNIT T, ISOFORM F"/>
    <property type="match status" value="1"/>
</dbReference>
<dbReference type="GO" id="GO:0005248">
    <property type="term" value="F:voltage-gated sodium channel activity"/>
    <property type="evidence" value="ECO:0007669"/>
    <property type="project" value="TreeGrafter"/>
</dbReference>
<dbReference type="GO" id="GO:0008332">
    <property type="term" value="F:low voltage-gated calcium channel activity"/>
    <property type="evidence" value="ECO:0007669"/>
    <property type="project" value="TreeGrafter"/>
</dbReference>
<proteinExistence type="predicted"/>
<evidence type="ECO:0000256" key="2">
    <source>
        <dbReference type="ARBA" id="ARBA00022692"/>
    </source>
</evidence>
<dbReference type="PROSITE" id="PS50222">
    <property type="entry name" value="EF_HAND_2"/>
    <property type="match status" value="1"/>
</dbReference>
<dbReference type="InterPro" id="IPR027359">
    <property type="entry name" value="Volt_channel_dom_sf"/>
</dbReference>
<keyword evidence="4 6" id="KW-0472">Membrane</keyword>
<dbReference type="InterPro" id="IPR043203">
    <property type="entry name" value="VGCC_Ca_Na"/>
</dbReference>
<dbReference type="GO" id="GO:0070509">
    <property type="term" value="P:calcium ion import"/>
    <property type="evidence" value="ECO:0007669"/>
    <property type="project" value="TreeGrafter"/>
</dbReference>
<evidence type="ECO:0000256" key="5">
    <source>
        <dbReference type="SAM" id="MobiDB-lite"/>
    </source>
</evidence>